<sequence>MFAHITGMQKTKKNIFEPLPSQSLSRLPTPFYKLDAYDCPINFSEISESSDSFSKELESIIEKVMSESNCASSSCETSVKSEKMPNDKKNSVELKLMNDFLSQSISESKDEAESNGQFNSTNAIGSVIDKKNIPETTPEEYLSIDGQEYASQQVTKRKLKGDWTGEPVSEVAVDNNTNIQQNARGVIMMKLVKSYIKMQNFIDRYPIYTAGDIMRQKAALVHFKKKIDNEKVREGSHMAKQCCYTILLGPYYLGKMLYKQFLKSLIKYSIEHLEEFKDTDYQEVLNFAKIQTVNIDSSSKSSMLYRQWMQTANEVALTPVSSYRKLGTNTSSLLPSIEG</sequence>
<dbReference type="AlphaFoldDB" id="Q6CWS5"/>
<reference evidence="1 2" key="1">
    <citation type="journal article" date="2004" name="Nature">
        <title>Genome evolution in yeasts.</title>
        <authorList>
            <consortium name="Genolevures"/>
            <person name="Dujon B."/>
            <person name="Sherman D."/>
            <person name="Fischer G."/>
            <person name="Durrens P."/>
            <person name="Casaregola S."/>
            <person name="Lafontaine I."/>
            <person name="de Montigny J."/>
            <person name="Marck C."/>
            <person name="Neuveglise C."/>
            <person name="Talla E."/>
            <person name="Goffard N."/>
            <person name="Frangeul L."/>
            <person name="Aigle M."/>
            <person name="Anthouard V."/>
            <person name="Babour A."/>
            <person name="Barbe V."/>
            <person name="Barnay S."/>
            <person name="Blanchin S."/>
            <person name="Beckerich J.M."/>
            <person name="Beyne E."/>
            <person name="Bleykasten C."/>
            <person name="Boisrame A."/>
            <person name="Boyer J."/>
            <person name="Cattolico L."/>
            <person name="Confanioleri F."/>
            <person name="de Daruvar A."/>
            <person name="Despons L."/>
            <person name="Fabre E."/>
            <person name="Fairhead C."/>
            <person name="Ferry-Dumazet H."/>
            <person name="Groppi A."/>
            <person name="Hantraye F."/>
            <person name="Hennequin C."/>
            <person name="Jauniaux N."/>
            <person name="Joyet P."/>
            <person name="Kachouri R."/>
            <person name="Kerrest A."/>
            <person name="Koszul R."/>
            <person name="Lemaire M."/>
            <person name="Lesur I."/>
            <person name="Ma L."/>
            <person name="Muller H."/>
            <person name="Nicaud J.M."/>
            <person name="Nikolski M."/>
            <person name="Oztas S."/>
            <person name="Ozier-Kalogeropoulos O."/>
            <person name="Pellenz S."/>
            <person name="Potier S."/>
            <person name="Richard G.F."/>
            <person name="Straub M.L."/>
            <person name="Suleau A."/>
            <person name="Swennene D."/>
            <person name="Tekaia F."/>
            <person name="Wesolowski-Louvel M."/>
            <person name="Westhof E."/>
            <person name="Wirth B."/>
            <person name="Zeniou-Meyer M."/>
            <person name="Zivanovic I."/>
            <person name="Bolotin-Fukuhara M."/>
            <person name="Thierry A."/>
            <person name="Bouchier C."/>
            <person name="Caudron B."/>
            <person name="Scarpelli C."/>
            <person name="Gaillardin C."/>
            <person name="Weissenbach J."/>
            <person name="Wincker P."/>
            <person name="Souciet J.L."/>
        </authorList>
    </citation>
    <scope>NUCLEOTIDE SEQUENCE [LARGE SCALE GENOMIC DNA]</scope>
    <source>
        <strain evidence="2">ATCC 8585 / CBS 2359 / DSM 70799 / NBRC 1267 / NRRL Y-1140 / WM37</strain>
    </source>
</reference>
<name>Q6CWS5_KLULA</name>
<organism evidence="1 2">
    <name type="scientific">Kluyveromyces lactis (strain ATCC 8585 / CBS 2359 / DSM 70799 / NBRC 1267 / NRRL Y-1140 / WM37)</name>
    <name type="common">Yeast</name>
    <name type="synonym">Candida sphaerica</name>
    <dbReference type="NCBI Taxonomy" id="284590"/>
    <lineage>
        <taxon>Eukaryota</taxon>
        <taxon>Fungi</taxon>
        <taxon>Dikarya</taxon>
        <taxon>Ascomycota</taxon>
        <taxon>Saccharomycotina</taxon>
        <taxon>Saccharomycetes</taxon>
        <taxon>Saccharomycetales</taxon>
        <taxon>Saccharomycetaceae</taxon>
        <taxon>Kluyveromyces</taxon>
    </lineage>
</organism>
<dbReference type="Proteomes" id="UP000000598">
    <property type="component" value="Chromosome B"/>
</dbReference>
<accession>Q6CWS5</accession>
<dbReference type="RefSeq" id="XP_451614.1">
    <property type="nucleotide sequence ID" value="XM_451614.1"/>
</dbReference>
<evidence type="ECO:0000313" key="1">
    <source>
        <dbReference type="EMBL" id="CAH02007.1"/>
    </source>
</evidence>
<protein>
    <submittedName>
        <fullName evidence="1">KLLA0B01870p</fullName>
    </submittedName>
</protein>
<evidence type="ECO:0000313" key="2">
    <source>
        <dbReference type="Proteomes" id="UP000000598"/>
    </source>
</evidence>
<dbReference type="HOGENOM" id="CLU_819074_0_0_1"/>
<proteinExistence type="predicted"/>
<dbReference type="GeneID" id="2897141"/>
<keyword evidence="2" id="KW-1185">Reference proteome</keyword>
<dbReference type="PaxDb" id="284590-Q6CWS5"/>
<gene>
    <name evidence="1" type="ORF">KLLA0_B01870g</name>
</gene>
<dbReference type="EMBL" id="CR382122">
    <property type="protein sequence ID" value="CAH02007.1"/>
    <property type="molecule type" value="Genomic_DNA"/>
</dbReference>
<dbReference type="KEGG" id="kla:KLLA0_B01870g"/>
<dbReference type="InParanoid" id="Q6CWS5"/>